<evidence type="ECO:0000313" key="17">
    <source>
        <dbReference type="EMBL" id="QXJ41889.1"/>
    </source>
</evidence>
<evidence type="ECO:0000256" key="8">
    <source>
        <dbReference type="ARBA" id="ARBA00022967"/>
    </source>
</evidence>
<keyword evidence="11" id="KW-0520">NAD</keyword>
<evidence type="ECO:0000256" key="6">
    <source>
        <dbReference type="ARBA" id="ARBA00022660"/>
    </source>
</evidence>
<dbReference type="EMBL" id="MW452482">
    <property type="protein sequence ID" value="QXJ41889.1"/>
    <property type="molecule type" value="Genomic_DNA"/>
</dbReference>
<keyword evidence="12 17" id="KW-0496">Mitochondrion</keyword>
<dbReference type="AlphaFoldDB" id="A0A8F5H4Y0"/>
<evidence type="ECO:0000256" key="12">
    <source>
        <dbReference type="ARBA" id="ARBA00023128"/>
    </source>
</evidence>
<reference evidence="17" key="1">
    <citation type="submission" date="2021-01" db="EMBL/GenBank/DDBJ databases">
        <title>The draft genome assembly of Pissodes strobe provides evidence of genome size expansion in Curculionidae family.</title>
        <authorList>
            <person name="Gagalova K."/>
            <person name="Whitehill J.G.A."/>
            <person name="Culibrk L."/>
            <person name="Lin D."/>
            <person name="Levesque-Tremblay V."/>
            <person name="Keeling C.I."/>
            <person name="Coombe L."/>
            <person name="Birol I."/>
            <person name="Bohlmann J."/>
            <person name="Jones S.J.M."/>
        </authorList>
    </citation>
    <scope>NUCLEOTIDE SEQUENCE</scope>
</reference>
<dbReference type="GO" id="GO:0031966">
    <property type="term" value="C:mitochondrial membrane"/>
    <property type="evidence" value="ECO:0007669"/>
    <property type="project" value="UniProtKB-SubCell"/>
</dbReference>
<evidence type="ECO:0000256" key="10">
    <source>
        <dbReference type="ARBA" id="ARBA00022989"/>
    </source>
</evidence>
<keyword evidence="8" id="KW-1278">Translocase</keyword>
<keyword evidence="10 16" id="KW-1133">Transmembrane helix</keyword>
<evidence type="ECO:0000256" key="7">
    <source>
        <dbReference type="ARBA" id="ARBA00022692"/>
    </source>
</evidence>
<comment type="catalytic activity">
    <reaction evidence="15">
        <text>a ubiquinone + NADH + 5 H(+)(in) = a ubiquinol + NAD(+) + 4 H(+)(out)</text>
        <dbReference type="Rhea" id="RHEA:29091"/>
        <dbReference type="Rhea" id="RHEA-COMP:9565"/>
        <dbReference type="Rhea" id="RHEA-COMP:9566"/>
        <dbReference type="ChEBI" id="CHEBI:15378"/>
        <dbReference type="ChEBI" id="CHEBI:16389"/>
        <dbReference type="ChEBI" id="CHEBI:17976"/>
        <dbReference type="ChEBI" id="CHEBI:57540"/>
        <dbReference type="ChEBI" id="CHEBI:57945"/>
        <dbReference type="EC" id="7.1.1.2"/>
    </reaction>
</comment>
<evidence type="ECO:0000256" key="9">
    <source>
        <dbReference type="ARBA" id="ARBA00022982"/>
    </source>
</evidence>
<keyword evidence="5" id="KW-0813">Transport</keyword>
<evidence type="ECO:0000256" key="1">
    <source>
        <dbReference type="ARBA" id="ARBA00004225"/>
    </source>
</evidence>
<geneLocation type="mitochondrion" evidence="17"/>
<dbReference type="PANTHER" id="PTHR11435">
    <property type="entry name" value="NADH UBIQUINONE OXIDOREDUCTASE SUBUNIT ND6"/>
    <property type="match status" value="1"/>
</dbReference>
<evidence type="ECO:0000256" key="16">
    <source>
        <dbReference type="SAM" id="Phobius"/>
    </source>
</evidence>
<evidence type="ECO:0000256" key="3">
    <source>
        <dbReference type="ARBA" id="ARBA00012944"/>
    </source>
</evidence>
<gene>
    <name evidence="17" type="primary">ND6</name>
    <name evidence="17" type="ORF">GJR81mt_000011</name>
</gene>
<keyword evidence="13 16" id="KW-0472">Membrane</keyword>
<feature type="transmembrane region" description="Helical" evidence="16">
    <location>
        <begin position="12"/>
        <end position="36"/>
    </location>
</feature>
<organism evidence="17">
    <name type="scientific">Pissodes strobi</name>
    <name type="common">White pine weevil</name>
    <name type="synonym">Rhynchaenus strobi</name>
    <dbReference type="NCBI Taxonomy" id="49927"/>
    <lineage>
        <taxon>Eukaryota</taxon>
        <taxon>Metazoa</taxon>
        <taxon>Ecdysozoa</taxon>
        <taxon>Arthropoda</taxon>
        <taxon>Hexapoda</taxon>
        <taxon>Insecta</taxon>
        <taxon>Pterygota</taxon>
        <taxon>Neoptera</taxon>
        <taxon>Endopterygota</taxon>
        <taxon>Coleoptera</taxon>
        <taxon>Polyphaga</taxon>
        <taxon>Cucujiformia</taxon>
        <taxon>Curculionidae</taxon>
        <taxon>Molytinae</taxon>
        <taxon>Pissodini</taxon>
        <taxon>Pissodes</taxon>
    </lineage>
</organism>
<comment type="similarity">
    <text evidence="2">Belongs to the complex I subunit 6 family.</text>
</comment>
<feature type="transmembrane region" description="Helical" evidence="16">
    <location>
        <begin position="136"/>
        <end position="157"/>
    </location>
</feature>
<dbReference type="InterPro" id="IPR050269">
    <property type="entry name" value="ComplexI_Subunit6"/>
</dbReference>
<evidence type="ECO:0000256" key="11">
    <source>
        <dbReference type="ARBA" id="ARBA00023027"/>
    </source>
</evidence>
<evidence type="ECO:0000256" key="14">
    <source>
        <dbReference type="ARBA" id="ARBA00031019"/>
    </source>
</evidence>
<name>A0A8F5H4Y0_PISSR</name>
<evidence type="ECO:0000256" key="5">
    <source>
        <dbReference type="ARBA" id="ARBA00022448"/>
    </source>
</evidence>
<keyword evidence="9" id="KW-0249">Electron transport</keyword>
<evidence type="ECO:0000256" key="13">
    <source>
        <dbReference type="ARBA" id="ARBA00023136"/>
    </source>
</evidence>
<feature type="transmembrane region" description="Helical" evidence="16">
    <location>
        <begin position="48"/>
        <end position="71"/>
    </location>
</feature>
<sequence>MLIYILMCNWALSMIFMFLHHPLSLGCTLLLQTMLISLSTGFLYYNFWFSYILFLIMIGGMLVMFIYMTSIASNEKFKLPKNLIIFGMMFFLSLMIMIFLLDNFYSKFLSNNFMDMPQAMKMTNFTLNKFYNYPNMQIMIILMIYLLITLIATVKIIGKFTGTLRQK</sequence>
<accession>A0A8F5H4Y0</accession>
<dbReference type="GO" id="GO:0008137">
    <property type="term" value="F:NADH dehydrogenase (ubiquinone) activity"/>
    <property type="evidence" value="ECO:0007669"/>
    <property type="project" value="UniProtKB-EC"/>
</dbReference>
<dbReference type="PANTHER" id="PTHR11435:SF1">
    <property type="entry name" value="NADH-UBIQUINONE OXIDOREDUCTASE CHAIN 6"/>
    <property type="match status" value="1"/>
</dbReference>
<keyword evidence="6" id="KW-0679">Respiratory chain</keyword>
<protein>
    <recommendedName>
        <fullName evidence="4">NADH-ubiquinone oxidoreductase chain 6</fullName>
        <ecNumber evidence="3">7.1.1.2</ecNumber>
    </recommendedName>
    <alternativeName>
        <fullName evidence="14">NADH dehydrogenase subunit 6</fullName>
    </alternativeName>
</protein>
<evidence type="ECO:0000256" key="15">
    <source>
        <dbReference type="ARBA" id="ARBA00049551"/>
    </source>
</evidence>
<keyword evidence="7 16" id="KW-0812">Transmembrane</keyword>
<evidence type="ECO:0000256" key="4">
    <source>
        <dbReference type="ARBA" id="ARBA00021095"/>
    </source>
</evidence>
<comment type="subcellular location">
    <subcellularLocation>
        <location evidence="1">Mitochondrion membrane</location>
        <topology evidence="1">Multi-pass membrane protein</topology>
    </subcellularLocation>
</comment>
<feature type="transmembrane region" description="Helical" evidence="16">
    <location>
        <begin position="83"/>
        <end position="101"/>
    </location>
</feature>
<evidence type="ECO:0000256" key="2">
    <source>
        <dbReference type="ARBA" id="ARBA00005698"/>
    </source>
</evidence>
<proteinExistence type="inferred from homology"/>
<dbReference type="EC" id="7.1.1.2" evidence="3"/>